<evidence type="ECO:0000313" key="2">
    <source>
        <dbReference type="EMBL" id="EKB31480.1"/>
    </source>
</evidence>
<dbReference type="EMBL" id="ADMG01000023">
    <property type="protein sequence ID" value="EKB31480.1"/>
    <property type="molecule type" value="Genomic_DNA"/>
</dbReference>
<protein>
    <recommendedName>
        <fullName evidence="4">tRNA_anti-like</fullName>
    </recommendedName>
</protein>
<comment type="caution">
    <text evidence="2">The sequence shown here is derived from an EMBL/GenBank/DDBJ whole genome shotgun (WGS) entry which is preliminary data.</text>
</comment>
<dbReference type="Pfam" id="PF12869">
    <property type="entry name" value="tRNA_anti-like"/>
    <property type="match status" value="1"/>
</dbReference>
<sequence length="172" mass="18978">MRKTVTAFVASLFCASAFAGLTQTEKDVFNTIVRDDINGAYNVDQAATFAIAAGGTNPIYQDVDVIEREFQSNELRANKKYKGKQVLIEGRIDEVRVNSFNTAMVVFSSPQRVVTPTATFAKQEEQSDYIADFDRGQRIALLCNVDGLSVGKRASEILCPWDNRSPPNGCIQ</sequence>
<dbReference type="Proteomes" id="UP000005835">
    <property type="component" value="Unassembled WGS sequence"/>
</dbReference>
<keyword evidence="1" id="KW-0732">Signal</keyword>
<dbReference type="HOGENOM" id="CLU_1554513_0_0_4"/>
<reference evidence="2 3" key="1">
    <citation type="submission" date="2012-05" db="EMBL/GenBank/DDBJ databases">
        <title>The Genome Sequence of Sutterella wadsworthensis 2_1_59BFAA.</title>
        <authorList>
            <consortium name="The Broad Institute Genome Sequencing Platform"/>
            <person name="Earl A."/>
            <person name="Ward D."/>
            <person name="Feldgarden M."/>
            <person name="Gevers D."/>
            <person name="Daigneault M."/>
            <person name="Strauss J."/>
            <person name="Allen-Vercoe E."/>
            <person name="Walker B."/>
            <person name="Young S.K."/>
            <person name="Zeng Q."/>
            <person name="Gargeya S."/>
            <person name="Fitzgerald M."/>
            <person name="Haas B."/>
            <person name="Abouelleil A."/>
            <person name="Alvarado L."/>
            <person name="Arachchi H.M."/>
            <person name="Berlin A.M."/>
            <person name="Chapman S.B."/>
            <person name="Goldberg J."/>
            <person name="Griggs A."/>
            <person name="Gujja S."/>
            <person name="Hansen M."/>
            <person name="Howarth C."/>
            <person name="Imamovic A."/>
            <person name="Larimer J."/>
            <person name="McCowen C."/>
            <person name="Montmayeur A."/>
            <person name="Murphy C."/>
            <person name="Neiman D."/>
            <person name="Pearson M."/>
            <person name="Priest M."/>
            <person name="Roberts A."/>
            <person name="Saif S."/>
            <person name="Shea T."/>
            <person name="Sisk P."/>
            <person name="Sykes S."/>
            <person name="Wortman J."/>
            <person name="Nusbaum C."/>
            <person name="Birren B."/>
        </authorList>
    </citation>
    <scope>NUCLEOTIDE SEQUENCE [LARGE SCALE GENOMIC DNA]</scope>
    <source>
        <strain evidence="2 3">2_1_59BFAA</strain>
    </source>
</reference>
<evidence type="ECO:0008006" key="4">
    <source>
        <dbReference type="Google" id="ProtNLM"/>
    </source>
</evidence>
<dbReference type="RefSeq" id="WP_005434527.1">
    <property type="nucleotide sequence ID" value="NZ_JH815515.1"/>
</dbReference>
<feature type="chain" id="PRO_5003849383" description="tRNA_anti-like" evidence="1">
    <location>
        <begin position="20"/>
        <end position="172"/>
    </location>
</feature>
<gene>
    <name evidence="2" type="ORF">HMPREF9465_00879</name>
</gene>
<dbReference type="STRING" id="742823.HMPREF9465_00879"/>
<name>K1JII2_9BURK</name>
<dbReference type="InterPro" id="IPR024422">
    <property type="entry name" value="Protein_unknown_function_OB"/>
</dbReference>
<feature type="signal peptide" evidence="1">
    <location>
        <begin position="1"/>
        <end position="19"/>
    </location>
</feature>
<proteinExistence type="predicted"/>
<organism evidence="2 3">
    <name type="scientific">Sutterella wadsworthensis 2_1_59BFAA</name>
    <dbReference type="NCBI Taxonomy" id="742823"/>
    <lineage>
        <taxon>Bacteria</taxon>
        <taxon>Pseudomonadati</taxon>
        <taxon>Pseudomonadota</taxon>
        <taxon>Betaproteobacteria</taxon>
        <taxon>Burkholderiales</taxon>
        <taxon>Sutterellaceae</taxon>
        <taxon>Sutterella</taxon>
    </lineage>
</organism>
<keyword evidence="3" id="KW-1185">Reference proteome</keyword>
<evidence type="ECO:0000313" key="3">
    <source>
        <dbReference type="Proteomes" id="UP000005835"/>
    </source>
</evidence>
<evidence type="ECO:0000256" key="1">
    <source>
        <dbReference type="SAM" id="SignalP"/>
    </source>
</evidence>
<accession>K1JII2</accession>
<dbReference type="AlphaFoldDB" id="K1JII2"/>